<dbReference type="KEGG" id="dee:HQN60_01915"/>
<dbReference type="RefSeq" id="WP_173532103.1">
    <property type="nucleotide sequence ID" value="NZ_CP054143.1"/>
</dbReference>
<proteinExistence type="predicted"/>
<sequence>MIMISRTAVIFESIEVPRYTGDGSQKSKEILALLDANGQFTLGPRQINPEPIVPADVQQANQQLYDGAETMKRALERVDYDMRKQRPDIMTDVGFHYGGYVLPLPEFYSATHADGTTYLTDKRIVDKGYEARGYDFATSSAWDFTVENGKFHAFSKSVTKGQYDFVTQGDSGGGTSGWGGSGMVQAVSQEQLAVIEKTLNENKELLKGVTELLNGIQGSHDDVPNAPQLSLKELIRKAELFAGQAAGQIPFKASTDFNRAEKSVFYRRAAHEMDASLQTAQNINTRA</sequence>
<reference evidence="1 2" key="1">
    <citation type="submission" date="2020-05" db="EMBL/GenBank/DDBJ databases">
        <title>Complete genome sequence of Deefgea sp. D17.</title>
        <authorList>
            <person name="Bae J.-W."/>
            <person name="Han J.E."/>
        </authorList>
    </citation>
    <scope>NUCLEOTIDE SEQUENCE [LARGE SCALE GENOMIC DNA]</scope>
    <source>
        <strain evidence="1 2">D17</strain>
    </source>
</reference>
<evidence type="ECO:0000313" key="1">
    <source>
        <dbReference type="EMBL" id="QKJ65593.1"/>
    </source>
</evidence>
<accession>A0A6M8SKH8</accession>
<name>A0A6M8SKH8_9NEIS</name>
<keyword evidence="2" id="KW-1185">Reference proteome</keyword>
<protein>
    <submittedName>
        <fullName evidence="1">Uncharacterized protein</fullName>
    </submittedName>
</protein>
<evidence type="ECO:0000313" key="2">
    <source>
        <dbReference type="Proteomes" id="UP000504844"/>
    </source>
</evidence>
<dbReference type="Proteomes" id="UP000504844">
    <property type="component" value="Chromosome"/>
</dbReference>
<organism evidence="1 2">
    <name type="scientific">Deefgea piscis</name>
    <dbReference type="NCBI Taxonomy" id="2739061"/>
    <lineage>
        <taxon>Bacteria</taxon>
        <taxon>Pseudomonadati</taxon>
        <taxon>Pseudomonadota</taxon>
        <taxon>Betaproteobacteria</taxon>
        <taxon>Neisseriales</taxon>
        <taxon>Chitinibacteraceae</taxon>
        <taxon>Deefgea</taxon>
    </lineage>
</organism>
<gene>
    <name evidence="1" type="ORF">HQN60_01915</name>
</gene>
<dbReference type="AlphaFoldDB" id="A0A6M8SKH8"/>
<dbReference type="EMBL" id="CP054143">
    <property type="protein sequence ID" value="QKJ65593.1"/>
    <property type="molecule type" value="Genomic_DNA"/>
</dbReference>